<accession>A0A835CZN0</accession>
<dbReference type="PANTHER" id="PTHR21649">
    <property type="entry name" value="CHLOROPHYLL A/B BINDING PROTEIN"/>
    <property type="match status" value="1"/>
</dbReference>
<organism evidence="9 10">
    <name type="scientific">Tetracentron sinense</name>
    <name type="common">Spur-leaf</name>
    <dbReference type="NCBI Taxonomy" id="13715"/>
    <lineage>
        <taxon>Eukaryota</taxon>
        <taxon>Viridiplantae</taxon>
        <taxon>Streptophyta</taxon>
        <taxon>Embryophyta</taxon>
        <taxon>Tracheophyta</taxon>
        <taxon>Spermatophyta</taxon>
        <taxon>Magnoliopsida</taxon>
        <taxon>Trochodendrales</taxon>
        <taxon>Trochodendraceae</taxon>
        <taxon>Tetracentron</taxon>
    </lineage>
</organism>
<dbReference type="SUPFAM" id="SSF103511">
    <property type="entry name" value="Chlorophyll a-b binding protein"/>
    <property type="match status" value="1"/>
</dbReference>
<evidence type="ECO:0000256" key="7">
    <source>
        <dbReference type="PIRSR" id="PIRSR601344-1"/>
    </source>
</evidence>
<comment type="function">
    <text evidence="8">The light-harvesting complex (LHC) functions as a light receptor, it captures and delivers excitation energy to photosystems with which it is closely associated.</text>
</comment>
<dbReference type="GO" id="GO:0009535">
    <property type="term" value="C:chloroplast thylakoid membrane"/>
    <property type="evidence" value="ECO:0007669"/>
    <property type="project" value="UniProtKB-SubCell"/>
</dbReference>
<evidence type="ECO:0000256" key="2">
    <source>
        <dbReference type="ARBA" id="ARBA00022494"/>
    </source>
</evidence>
<keyword evidence="8" id="KW-0603">Photosystem I</keyword>
<dbReference type="EMBL" id="JABCRI010000023">
    <property type="protein sequence ID" value="KAF8378010.1"/>
    <property type="molecule type" value="Genomic_DNA"/>
</dbReference>
<dbReference type="Gene3D" id="1.10.3460.10">
    <property type="entry name" value="Chlorophyll a/b binding protein domain"/>
    <property type="match status" value="1"/>
</dbReference>
<feature type="binding site" evidence="7">
    <location>
        <position position="139"/>
    </location>
    <ligand>
        <name>chlorophyll a</name>
        <dbReference type="ChEBI" id="CHEBI:58416"/>
        <label>1</label>
    </ligand>
</feature>
<dbReference type="Pfam" id="PF00504">
    <property type="entry name" value="Chloroa_b-bind"/>
    <property type="match status" value="1"/>
</dbReference>
<proteinExistence type="inferred from homology"/>
<evidence type="ECO:0000256" key="6">
    <source>
        <dbReference type="ARBA" id="ARBA00022991"/>
    </source>
</evidence>
<keyword evidence="8" id="KW-0793">Thylakoid</keyword>
<comment type="similarity">
    <text evidence="8">Belongs to the light-harvesting chlorophyll a/b-binding (LHC) protein family.</text>
</comment>
<reference evidence="9 10" key="1">
    <citation type="submission" date="2020-04" db="EMBL/GenBank/DDBJ databases">
        <title>Plant Genome Project.</title>
        <authorList>
            <person name="Zhang R.-G."/>
        </authorList>
    </citation>
    <scope>NUCLEOTIDE SEQUENCE [LARGE SCALE GENOMIC DNA]</scope>
    <source>
        <strain evidence="9">YNK0</strain>
        <tissue evidence="9">Leaf</tissue>
    </source>
</reference>
<comment type="subcellular location">
    <subcellularLocation>
        <location evidence="1 8">Plastid</location>
        <location evidence="1 8">Chloroplast thylakoid membrane</location>
    </subcellularLocation>
</comment>
<evidence type="ECO:0000313" key="10">
    <source>
        <dbReference type="Proteomes" id="UP000655225"/>
    </source>
</evidence>
<name>A0A835CZN0_TETSI</name>
<evidence type="ECO:0000256" key="4">
    <source>
        <dbReference type="ARBA" id="ARBA00022531"/>
    </source>
</evidence>
<dbReference type="GO" id="GO:0009522">
    <property type="term" value="C:photosystem I"/>
    <property type="evidence" value="ECO:0007669"/>
    <property type="project" value="UniProtKB-KW"/>
</dbReference>
<protein>
    <recommendedName>
        <fullName evidence="8">Chlorophyll a-b binding protein, chloroplastic</fullName>
    </recommendedName>
</protein>
<feature type="binding site" evidence="7">
    <location>
        <position position="144"/>
    </location>
    <ligand>
        <name>chlorophyll a</name>
        <dbReference type="ChEBI" id="CHEBI:58416"/>
        <label>1</label>
    </ligand>
</feature>
<evidence type="ECO:0000256" key="5">
    <source>
        <dbReference type="ARBA" id="ARBA00022640"/>
    </source>
</evidence>
<dbReference type="InterPro" id="IPR001344">
    <property type="entry name" value="Chloro_AB-bd_pln"/>
</dbReference>
<comment type="caution">
    <text evidence="9">The sequence shown here is derived from an EMBL/GenBank/DDBJ whole genome shotgun (WGS) entry which is preliminary data.</text>
</comment>
<evidence type="ECO:0000256" key="8">
    <source>
        <dbReference type="RuleBase" id="RU363080"/>
    </source>
</evidence>
<dbReference type="GO" id="GO:0009523">
    <property type="term" value="C:photosystem II"/>
    <property type="evidence" value="ECO:0007669"/>
    <property type="project" value="UniProtKB-KW"/>
</dbReference>
<feature type="binding site" evidence="7">
    <location>
        <position position="138"/>
    </location>
    <ligand>
        <name>chlorophyll a</name>
        <dbReference type="ChEBI" id="CHEBI:58416"/>
        <label>1</label>
    </ligand>
</feature>
<keyword evidence="3 8" id="KW-0150">Chloroplast</keyword>
<keyword evidence="4 8" id="KW-0602">Photosynthesis</keyword>
<keyword evidence="2 7" id="KW-0148">Chlorophyll</keyword>
<evidence type="ECO:0000256" key="3">
    <source>
        <dbReference type="ARBA" id="ARBA00022528"/>
    </source>
</evidence>
<keyword evidence="5 8" id="KW-0934">Plastid</keyword>
<dbReference type="AlphaFoldDB" id="A0A835CZN0"/>
<dbReference type="GO" id="GO:0009765">
    <property type="term" value="P:photosynthesis, light harvesting"/>
    <property type="evidence" value="ECO:0007669"/>
    <property type="project" value="InterPro"/>
</dbReference>
<dbReference type="InterPro" id="IPR022796">
    <property type="entry name" value="Chloroa_b-bind"/>
</dbReference>
<dbReference type="Proteomes" id="UP000655225">
    <property type="component" value="Unassembled WGS sequence"/>
</dbReference>
<keyword evidence="10" id="KW-1185">Reference proteome</keyword>
<keyword evidence="6 8" id="KW-0157">Chromophore</keyword>
<dbReference type="GO" id="GO:0016168">
    <property type="term" value="F:chlorophyll binding"/>
    <property type="evidence" value="ECO:0007669"/>
    <property type="project" value="UniProtKB-KW"/>
</dbReference>
<keyword evidence="8" id="KW-0604">Photosystem II</keyword>
<evidence type="ECO:0000256" key="1">
    <source>
        <dbReference type="ARBA" id="ARBA00004334"/>
    </source>
</evidence>
<gene>
    <name evidence="9" type="ORF">HHK36_029343</name>
</gene>
<sequence>MNRVCIFMHFNDSNFSCQKTGSVLRATKALSTRGRKSECEEVYSTSWGTIAFVCAAADAPLLHGLMAGSLPGDLGFDPLGLAHLLQLGHLKPGFVNTNPIFPNNKPTGTDVRYPGELWFDPLGWGTSSPEKLKELSTKEIKTGRFAIVVVV</sequence>
<evidence type="ECO:0000313" key="9">
    <source>
        <dbReference type="EMBL" id="KAF8378010.1"/>
    </source>
</evidence>